<feature type="domain" description="Peptidase A1" evidence="6">
    <location>
        <begin position="129"/>
        <end position="448"/>
    </location>
</feature>
<dbReference type="InterPro" id="IPR021109">
    <property type="entry name" value="Peptidase_aspartic_dom_sf"/>
</dbReference>
<evidence type="ECO:0000313" key="7">
    <source>
        <dbReference type="EMBL" id="KAK7057247.1"/>
    </source>
</evidence>
<keyword evidence="5" id="KW-0732">Signal</keyword>
<dbReference type="InterPro" id="IPR033121">
    <property type="entry name" value="PEPTIDASE_A1"/>
</dbReference>
<evidence type="ECO:0000256" key="1">
    <source>
        <dbReference type="ARBA" id="ARBA00007447"/>
    </source>
</evidence>
<name>A0AAW0E014_9AGAR</name>
<evidence type="ECO:0000256" key="3">
    <source>
        <dbReference type="PIRSR" id="PIRSR601461-1"/>
    </source>
</evidence>
<keyword evidence="2 4" id="KW-0064">Aspartyl protease</keyword>
<feature type="chain" id="PRO_5043373415" evidence="5">
    <location>
        <begin position="23"/>
        <end position="454"/>
    </location>
</feature>
<dbReference type="FunFam" id="2.40.70.10:FF:000008">
    <property type="entry name" value="Cathepsin D"/>
    <property type="match status" value="1"/>
</dbReference>
<feature type="active site" evidence="3">
    <location>
        <position position="147"/>
    </location>
</feature>
<dbReference type="PANTHER" id="PTHR47966">
    <property type="entry name" value="BETA-SITE APP-CLEAVING ENZYME, ISOFORM A-RELATED"/>
    <property type="match status" value="1"/>
</dbReference>
<evidence type="ECO:0000256" key="5">
    <source>
        <dbReference type="SAM" id="SignalP"/>
    </source>
</evidence>
<dbReference type="PROSITE" id="PS51767">
    <property type="entry name" value="PEPTIDASE_A1"/>
    <property type="match status" value="1"/>
</dbReference>
<evidence type="ECO:0000256" key="4">
    <source>
        <dbReference type="RuleBase" id="RU000454"/>
    </source>
</evidence>
<dbReference type="EMBL" id="JAWWNJ010000004">
    <property type="protein sequence ID" value="KAK7057247.1"/>
    <property type="molecule type" value="Genomic_DNA"/>
</dbReference>
<keyword evidence="4 7" id="KW-0645">Protease</keyword>
<accession>A0AAW0E014</accession>
<keyword evidence="8" id="KW-1185">Reference proteome</keyword>
<dbReference type="InterPro" id="IPR001461">
    <property type="entry name" value="Aspartic_peptidase_A1"/>
</dbReference>
<feature type="signal peptide" evidence="5">
    <location>
        <begin position="1"/>
        <end position="22"/>
    </location>
</feature>
<comment type="caution">
    <text evidence="7">The sequence shown here is derived from an EMBL/GenBank/DDBJ whole genome shotgun (WGS) entry which is preliminary data.</text>
</comment>
<dbReference type="SUPFAM" id="SSF50630">
    <property type="entry name" value="Acid proteases"/>
    <property type="match status" value="1"/>
</dbReference>
<gene>
    <name evidence="7" type="ORF">R3P38DRAFT_2840198</name>
</gene>
<protein>
    <submittedName>
        <fullName evidence="7">Acid protease</fullName>
    </submittedName>
</protein>
<sequence length="454" mass="49704">MFSPLFSSLFVSSILTIADVDANPLPSRPTGFSVPIKRYFHQKPPVNTSTLPTCDVLPIIHECEGLVHKYRNVDENFNNGIGFGPIFDPGEIVKTEAEEPFIPPVLSAPKKGEAVPLQDYVSENTDMLYYGSMKVGTPGQELTVDIDTGSADLWFPSDCMECVNREFVPSMSSTYNDSDESFTVSYGSGAVSGKLVQDVVSIAGLTVPSQSFGIVSEASGDFNDLPNDGLLGLAFGSIAQSKKPTFFESLIAGGQVSPLFSIHFARRPADHGHDDSEMCFGCMNPLKMLGPAKWLPVLTQAYWSVSMEALILKVNTDQDLRFPTRLRAIIDTGTTFIYLPRTVVSEFYTVIPGSKRVSQNEFEFYTFPCSTVLGIDLMFSNHRFSINLADFNLGMVERDSLDCVGGILPLSDDFPPDVAIIGDEFLKSWYTVFDYTGGPNGGARVGFARSINQH</sequence>
<feature type="active site" evidence="3">
    <location>
        <position position="331"/>
    </location>
</feature>
<dbReference type="AlphaFoldDB" id="A0AAW0E014"/>
<dbReference type="PANTHER" id="PTHR47966:SF51">
    <property type="entry name" value="BETA-SITE APP-CLEAVING ENZYME, ISOFORM A-RELATED"/>
    <property type="match status" value="1"/>
</dbReference>
<organism evidence="7 8">
    <name type="scientific">Favolaschia claudopus</name>
    <dbReference type="NCBI Taxonomy" id="2862362"/>
    <lineage>
        <taxon>Eukaryota</taxon>
        <taxon>Fungi</taxon>
        <taxon>Dikarya</taxon>
        <taxon>Basidiomycota</taxon>
        <taxon>Agaricomycotina</taxon>
        <taxon>Agaricomycetes</taxon>
        <taxon>Agaricomycetidae</taxon>
        <taxon>Agaricales</taxon>
        <taxon>Marasmiineae</taxon>
        <taxon>Mycenaceae</taxon>
        <taxon>Favolaschia</taxon>
    </lineage>
</organism>
<dbReference type="PRINTS" id="PR00792">
    <property type="entry name" value="PEPSIN"/>
</dbReference>
<evidence type="ECO:0000313" key="8">
    <source>
        <dbReference type="Proteomes" id="UP001362999"/>
    </source>
</evidence>
<dbReference type="CDD" id="cd05471">
    <property type="entry name" value="pepsin_like"/>
    <property type="match status" value="1"/>
</dbReference>
<dbReference type="Gene3D" id="2.40.70.10">
    <property type="entry name" value="Acid Proteases"/>
    <property type="match status" value="2"/>
</dbReference>
<dbReference type="GO" id="GO:0004190">
    <property type="term" value="F:aspartic-type endopeptidase activity"/>
    <property type="evidence" value="ECO:0007669"/>
    <property type="project" value="UniProtKB-KW"/>
</dbReference>
<proteinExistence type="inferred from homology"/>
<keyword evidence="4" id="KW-0378">Hydrolase</keyword>
<dbReference type="InterPro" id="IPR034164">
    <property type="entry name" value="Pepsin-like_dom"/>
</dbReference>
<dbReference type="Pfam" id="PF00026">
    <property type="entry name" value="Asp"/>
    <property type="match status" value="1"/>
</dbReference>
<dbReference type="InterPro" id="IPR001969">
    <property type="entry name" value="Aspartic_peptidase_AS"/>
</dbReference>
<evidence type="ECO:0000259" key="6">
    <source>
        <dbReference type="PROSITE" id="PS51767"/>
    </source>
</evidence>
<dbReference type="GO" id="GO:0006508">
    <property type="term" value="P:proteolysis"/>
    <property type="evidence" value="ECO:0007669"/>
    <property type="project" value="UniProtKB-KW"/>
</dbReference>
<evidence type="ECO:0000256" key="2">
    <source>
        <dbReference type="ARBA" id="ARBA00022750"/>
    </source>
</evidence>
<dbReference type="Proteomes" id="UP001362999">
    <property type="component" value="Unassembled WGS sequence"/>
</dbReference>
<reference evidence="7 8" key="1">
    <citation type="journal article" date="2024" name="J Genomics">
        <title>Draft genome sequencing and assembly of Favolaschia claudopus CIRM-BRFM 2984 isolated from oak limbs.</title>
        <authorList>
            <person name="Navarro D."/>
            <person name="Drula E."/>
            <person name="Chaduli D."/>
            <person name="Cazenave R."/>
            <person name="Ahrendt S."/>
            <person name="Wang J."/>
            <person name="Lipzen A."/>
            <person name="Daum C."/>
            <person name="Barry K."/>
            <person name="Grigoriev I.V."/>
            <person name="Favel A."/>
            <person name="Rosso M.N."/>
            <person name="Martin F."/>
        </authorList>
    </citation>
    <scope>NUCLEOTIDE SEQUENCE [LARGE SCALE GENOMIC DNA]</scope>
    <source>
        <strain evidence="7 8">CIRM-BRFM 2984</strain>
    </source>
</reference>
<dbReference type="PROSITE" id="PS00141">
    <property type="entry name" value="ASP_PROTEASE"/>
    <property type="match status" value="2"/>
</dbReference>
<comment type="similarity">
    <text evidence="1 4">Belongs to the peptidase A1 family.</text>
</comment>